<dbReference type="AlphaFoldDB" id="A0A4P7GL07"/>
<accession>A0A4P7GL07</accession>
<dbReference type="EMBL" id="CP038267">
    <property type="protein sequence ID" value="QBR92765.1"/>
    <property type="molecule type" value="Genomic_DNA"/>
</dbReference>
<sequence>MPKPGGRLATGTTEYGTNRVPRKVGRTRRPDLVAECRRRGIDLSAEEEAYLRSRFWSPRTARELISVIQGCENAGVPFTMSFTHQDGQPVELLEVEIKMTGH</sequence>
<gene>
    <name evidence="1" type="ORF">EXE57_11140</name>
</gene>
<proteinExistence type="predicted"/>
<dbReference type="KEGG" id="noy:EXE57_11140"/>
<dbReference type="RefSeq" id="WP_135077506.1">
    <property type="nucleotide sequence ID" value="NZ_CP038267.1"/>
</dbReference>
<reference evidence="1 2" key="1">
    <citation type="submission" date="2019-03" db="EMBL/GenBank/DDBJ databases">
        <title>Three New Species of Nocardioides, Nocardioides euryhalodurans sp. nov., Nocardioides seonyuensis sp. nov. and Nocardioides eburneoflavus sp. nov., Iolated from Soil.</title>
        <authorList>
            <person name="Roh S.G."/>
            <person name="Lee C."/>
            <person name="Kim M.-K."/>
            <person name="Kim S.B."/>
        </authorList>
    </citation>
    <scope>NUCLEOTIDE SEQUENCE [LARGE SCALE GENOMIC DNA]</scope>
    <source>
        <strain evidence="1 2">MMS17-SY117</strain>
    </source>
</reference>
<dbReference type="Proteomes" id="UP000294894">
    <property type="component" value="Chromosome"/>
</dbReference>
<protein>
    <submittedName>
        <fullName evidence="1">Uncharacterized protein</fullName>
    </submittedName>
</protein>
<evidence type="ECO:0000313" key="2">
    <source>
        <dbReference type="Proteomes" id="UP000294894"/>
    </source>
</evidence>
<keyword evidence="2" id="KW-1185">Reference proteome</keyword>
<name>A0A4P7GL07_9ACTN</name>
<evidence type="ECO:0000313" key="1">
    <source>
        <dbReference type="EMBL" id="QBR92765.1"/>
    </source>
</evidence>
<organism evidence="1 2">
    <name type="scientific">Nocardioides euryhalodurans</name>
    <dbReference type="NCBI Taxonomy" id="2518370"/>
    <lineage>
        <taxon>Bacteria</taxon>
        <taxon>Bacillati</taxon>
        <taxon>Actinomycetota</taxon>
        <taxon>Actinomycetes</taxon>
        <taxon>Propionibacteriales</taxon>
        <taxon>Nocardioidaceae</taxon>
        <taxon>Nocardioides</taxon>
    </lineage>
</organism>